<dbReference type="InterPro" id="IPR019533">
    <property type="entry name" value="Peptidase_S26"/>
</dbReference>
<protein>
    <recommendedName>
        <fullName evidence="2 4">Signal peptidase I</fullName>
        <ecNumber evidence="4">3.4.21.89</ecNumber>
    </recommendedName>
</protein>
<gene>
    <name evidence="6" type="ORF">BTO18_07575</name>
</gene>
<organism evidence="6 7">
    <name type="scientific">Polaribacter porphyrae</name>
    <dbReference type="NCBI Taxonomy" id="1137780"/>
    <lineage>
        <taxon>Bacteria</taxon>
        <taxon>Pseudomonadati</taxon>
        <taxon>Bacteroidota</taxon>
        <taxon>Flavobacteriia</taxon>
        <taxon>Flavobacteriales</taxon>
        <taxon>Flavobacteriaceae</taxon>
    </lineage>
</organism>
<dbReference type="InterPro" id="IPR036286">
    <property type="entry name" value="LexA/Signal_pep-like_sf"/>
</dbReference>
<dbReference type="EMBL" id="MSCN01000001">
    <property type="protein sequence ID" value="PQJ79038.1"/>
    <property type="molecule type" value="Genomic_DNA"/>
</dbReference>
<evidence type="ECO:0000256" key="1">
    <source>
        <dbReference type="ARBA" id="ARBA00009370"/>
    </source>
</evidence>
<dbReference type="GO" id="GO:0016020">
    <property type="term" value="C:membrane"/>
    <property type="evidence" value="ECO:0007669"/>
    <property type="project" value="UniProtKB-SubCell"/>
</dbReference>
<evidence type="ECO:0000259" key="5">
    <source>
        <dbReference type="Pfam" id="PF10502"/>
    </source>
</evidence>
<dbReference type="RefSeq" id="WP_105015641.1">
    <property type="nucleotide sequence ID" value="NZ_MSCN01000001.1"/>
</dbReference>
<dbReference type="Pfam" id="PF18936">
    <property type="entry name" value="DUF5684"/>
    <property type="match status" value="1"/>
</dbReference>
<dbReference type="GO" id="GO:0006465">
    <property type="term" value="P:signal peptide processing"/>
    <property type="evidence" value="ECO:0007669"/>
    <property type="project" value="InterPro"/>
</dbReference>
<dbReference type="InterPro" id="IPR043739">
    <property type="entry name" value="DUF5684"/>
</dbReference>
<dbReference type="NCBIfam" id="TIGR02227">
    <property type="entry name" value="sigpep_I_bact"/>
    <property type="match status" value="1"/>
</dbReference>
<feature type="transmembrane region" description="Helical" evidence="4">
    <location>
        <begin position="550"/>
        <end position="568"/>
    </location>
</feature>
<evidence type="ECO:0000256" key="3">
    <source>
        <dbReference type="PIRSR" id="PIRSR600223-1"/>
    </source>
</evidence>
<dbReference type="EC" id="3.4.21.89" evidence="4"/>
<dbReference type="Pfam" id="PF10502">
    <property type="entry name" value="Peptidase_S26"/>
    <property type="match status" value="2"/>
</dbReference>
<proteinExistence type="inferred from homology"/>
<evidence type="ECO:0000313" key="7">
    <source>
        <dbReference type="Proteomes" id="UP000238882"/>
    </source>
</evidence>
<dbReference type="SUPFAM" id="SSF51306">
    <property type="entry name" value="LexA/Signal peptidase"/>
    <property type="match status" value="2"/>
</dbReference>
<evidence type="ECO:0000313" key="6">
    <source>
        <dbReference type="EMBL" id="PQJ79038.1"/>
    </source>
</evidence>
<dbReference type="GO" id="GO:0009003">
    <property type="term" value="F:signal peptidase activity"/>
    <property type="evidence" value="ECO:0007669"/>
    <property type="project" value="UniProtKB-EC"/>
</dbReference>
<dbReference type="PRINTS" id="PR00727">
    <property type="entry name" value="LEADERPTASE"/>
</dbReference>
<accession>A0A2S7WN55</accession>
<comment type="subcellular location">
    <subcellularLocation>
        <location evidence="4">Membrane</location>
        <topology evidence="4">Single-pass type II membrane protein</topology>
    </subcellularLocation>
</comment>
<feature type="active site" evidence="3">
    <location>
        <position position="153"/>
    </location>
</feature>
<sequence length="577" mass="66714">MTYSQWFIFFVIIQVIHFLGTWKLYVKAGRKAWEAAVPIYNGVVLMQIINRPKWWIILLFIPIVNLLMFPVIWIETIRTFGFYKKVDSLLVIITLGLYIFYINYATDAKYNAERSLKPRSELGEWVSSITFAIIAATLVHTYFMQPFTIPTSSLEKSLLVGDYLFVSKFHYGARVPSTVVAAPMVHDTLPFIGKSFLSDDKKINSWKNKLSLPYTRLPGFQKIKNNDIVCFNWPADSLASMWGDKSGKFTYKPFDKKTNYVKRCVGIAGDSLEMRNGYFYINGVKNELPDRAKLQFFYTYEAKSAITSNTYPRFLIDKERTYVYKIPKEFWENYSFQKQLENYGSLSKIGEDSLYVEAAGGVNQSFAKANKIENVSNKININLTDDELARLKKNPQTVSVKKIVHSADTGIFPHIKELGWSQDNFGPIYIPKAGTTVKIDKNSLLFYEQIIKNYENNNLVVAGEDIFINGKKANSYTFKQDYFYLVGDNRHNSLDARYWGYVPFDHVLGKPVMVWFSWDPSTPFFSMERIKSIRWDRMFTTVGGDGKPVSYRYVVFALIALYIGWSFYKGKKKTAKK</sequence>
<dbReference type="PANTHER" id="PTHR43390">
    <property type="entry name" value="SIGNAL PEPTIDASE I"/>
    <property type="match status" value="1"/>
</dbReference>
<dbReference type="CDD" id="cd06530">
    <property type="entry name" value="S26_SPase_I"/>
    <property type="match status" value="1"/>
</dbReference>
<feature type="transmembrane region" description="Helical" evidence="4">
    <location>
        <begin position="86"/>
        <end position="105"/>
    </location>
</feature>
<dbReference type="InterPro" id="IPR000223">
    <property type="entry name" value="Pept_S26A_signal_pept_1"/>
</dbReference>
<keyword evidence="7" id="KW-1185">Reference proteome</keyword>
<evidence type="ECO:0000256" key="2">
    <source>
        <dbReference type="ARBA" id="ARBA00019232"/>
    </source>
</evidence>
<feature type="domain" description="Peptidase S26" evidence="5">
    <location>
        <begin position="473"/>
        <end position="516"/>
    </location>
</feature>
<keyword evidence="4" id="KW-0812">Transmembrane</keyword>
<feature type="transmembrane region" description="Helical" evidence="4">
    <location>
        <begin position="55"/>
        <end position="74"/>
    </location>
</feature>
<name>A0A2S7WN55_9FLAO</name>
<dbReference type="GO" id="GO:0004252">
    <property type="term" value="F:serine-type endopeptidase activity"/>
    <property type="evidence" value="ECO:0007669"/>
    <property type="project" value="InterPro"/>
</dbReference>
<evidence type="ECO:0000256" key="4">
    <source>
        <dbReference type="RuleBase" id="RU362042"/>
    </source>
</evidence>
<keyword evidence="4" id="KW-1133">Transmembrane helix</keyword>
<comment type="caution">
    <text evidence="6">The sequence shown here is derived from an EMBL/GenBank/DDBJ whole genome shotgun (WGS) entry which is preliminary data.</text>
</comment>
<keyword evidence="4" id="KW-0472">Membrane</keyword>
<feature type="domain" description="Peptidase S26" evidence="5">
    <location>
        <begin position="123"/>
        <end position="289"/>
    </location>
</feature>
<reference evidence="6 7" key="1">
    <citation type="submission" date="2016-12" db="EMBL/GenBank/DDBJ databases">
        <title>Trade-off between light-utilization and light-protection in marine flavobacteria.</title>
        <authorList>
            <person name="Kumagai Y."/>
            <person name="Yoshizawa S."/>
            <person name="Kogure K."/>
            <person name="Iwasaki W."/>
        </authorList>
    </citation>
    <scope>NUCLEOTIDE SEQUENCE [LARGE SCALE GENOMIC DNA]</scope>
    <source>
        <strain evidence="6 7">NBRC 108759</strain>
    </source>
</reference>
<dbReference type="Gene3D" id="2.10.109.10">
    <property type="entry name" value="Umud Fragment, subunit A"/>
    <property type="match status" value="2"/>
</dbReference>
<dbReference type="AlphaFoldDB" id="A0A2S7WN55"/>
<dbReference type="PANTHER" id="PTHR43390:SF1">
    <property type="entry name" value="CHLOROPLAST PROCESSING PEPTIDASE"/>
    <property type="match status" value="1"/>
</dbReference>
<comment type="caution">
    <text evidence="4">Lacks conserved residue(s) required for the propagation of feature annotation.</text>
</comment>
<dbReference type="Proteomes" id="UP000238882">
    <property type="component" value="Unassembled WGS sequence"/>
</dbReference>
<keyword evidence="4" id="KW-0645">Protease</keyword>
<keyword evidence="4" id="KW-0378">Hydrolase</keyword>
<dbReference type="OrthoDB" id="9802919at2"/>
<comment type="catalytic activity">
    <reaction evidence="4">
        <text>Cleavage of hydrophobic, N-terminal signal or leader sequences from secreted and periplasmic proteins.</text>
        <dbReference type="EC" id="3.4.21.89"/>
    </reaction>
</comment>
<feature type="transmembrane region" description="Helical" evidence="4">
    <location>
        <begin position="125"/>
        <end position="143"/>
    </location>
</feature>
<comment type="similarity">
    <text evidence="1 4">Belongs to the peptidase S26 family.</text>
</comment>
<feature type="transmembrane region" description="Helical" evidence="4">
    <location>
        <begin position="6"/>
        <end position="25"/>
    </location>
</feature>
<feature type="active site" evidence="3">
    <location>
        <position position="262"/>
    </location>
</feature>